<name>A0A939NMK6_SERMA</name>
<protein>
    <submittedName>
        <fullName evidence="1">Uncharacterized protein</fullName>
    </submittedName>
</protein>
<accession>A0A939NMK6</accession>
<comment type="caution">
    <text evidence="1">The sequence shown here is derived from an EMBL/GenBank/DDBJ whole genome shotgun (WGS) entry which is preliminary data.</text>
</comment>
<sequence length="77" mass="8372">MKAPAAGLDRKLQAVFGRRCGLIKLTKTSATAQRTGGFAVPTYCRPPARRSICRIPSGRYSTPKIHFAAVGREMSVH</sequence>
<gene>
    <name evidence="1" type="ORF">J4732_17370</name>
</gene>
<proteinExistence type="predicted"/>
<organism evidence="1">
    <name type="scientific">Serratia marcescens</name>
    <dbReference type="NCBI Taxonomy" id="615"/>
    <lineage>
        <taxon>Bacteria</taxon>
        <taxon>Pseudomonadati</taxon>
        <taxon>Pseudomonadota</taxon>
        <taxon>Gammaproteobacteria</taxon>
        <taxon>Enterobacterales</taxon>
        <taxon>Yersiniaceae</taxon>
        <taxon>Serratia</taxon>
    </lineage>
</organism>
<dbReference type="AlphaFoldDB" id="A0A939NMK6"/>
<evidence type="ECO:0000313" key="1">
    <source>
        <dbReference type="EMBL" id="MBO2007156.1"/>
    </source>
</evidence>
<dbReference type="EMBL" id="JAGETR010000126">
    <property type="protein sequence ID" value="MBO2007156.1"/>
    <property type="molecule type" value="Genomic_DNA"/>
</dbReference>
<reference evidence="1" key="1">
    <citation type="submission" date="2021-03" db="EMBL/GenBank/DDBJ databases">
        <title>Molecular epidemiology and mechanisms of colistin and carbapenem resistance in Enterobacteriaceae from clinical isolates, the environment and porcine samples in Pretoria, South Africa.</title>
        <authorList>
            <person name="Bogoshi D."/>
            <person name="Mbelle N.M."/>
            <person name="Naidoo V."/>
            <person name="Osei Sekyere J."/>
        </authorList>
    </citation>
    <scope>NUCLEOTIDE SEQUENCE</scope>
    <source>
        <strain evidence="1">C080</strain>
    </source>
</reference>